<dbReference type="GO" id="GO:0006357">
    <property type="term" value="P:regulation of transcription by RNA polymerase II"/>
    <property type="evidence" value="ECO:0007669"/>
    <property type="project" value="UniProtKB-ARBA"/>
</dbReference>
<keyword evidence="4 8" id="KW-0863">Zinc-finger</keyword>
<dbReference type="InParanoid" id="A0A2I2YWV0"/>
<feature type="compositionally biased region" description="Acidic residues" evidence="9">
    <location>
        <begin position="257"/>
        <end position="266"/>
    </location>
</feature>
<evidence type="ECO:0000256" key="8">
    <source>
        <dbReference type="PROSITE-ProRule" id="PRU00042"/>
    </source>
</evidence>
<dbReference type="SMART" id="SM00355">
    <property type="entry name" value="ZnF_C2H2"/>
    <property type="match status" value="2"/>
</dbReference>
<keyword evidence="12" id="KW-1185">Reference proteome</keyword>
<dbReference type="InterPro" id="IPR036236">
    <property type="entry name" value="Znf_C2H2_sf"/>
</dbReference>
<keyword evidence="6" id="KW-0238">DNA-binding</keyword>
<evidence type="ECO:0000256" key="9">
    <source>
        <dbReference type="SAM" id="MobiDB-lite"/>
    </source>
</evidence>
<dbReference type="Gene3D" id="3.30.160.60">
    <property type="entry name" value="Classic Zinc Finger"/>
    <property type="match status" value="2"/>
</dbReference>
<dbReference type="GeneTree" id="ENSGT00950000183208"/>
<dbReference type="FunFam" id="3.30.160.60:FF:000145">
    <property type="entry name" value="Zinc finger protein 574"/>
    <property type="match status" value="1"/>
</dbReference>
<evidence type="ECO:0000313" key="11">
    <source>
        <dbReference type="Ensembl" id="ENSGGOP00000039429.1"/>
    </source>
</evidence>
<reference evidence="11 12" key="2">
    <citation type="journal article" date="2012" name="Nature">
        <title>Insights into hominid evolution from the gorilla genome sequence.</title>
        <authorList>
            <person name="Scally A."/>
            <person name="Dutheil J.Y."/>
            <person name="Hillier L.W."/>
            <person name="Jordan G.E."/>
            <person name="Goodhead I."/>
            <person name="Herrero J."/>
            <person name="Hobolth A."/>
            <person name="Lappalainen T."/>
            <person name="Mailund T."/>
            <person name="Marques-Bonet T."/>
            <person name="McCarthy S."/>
            <person name="Montgomery S.H."/>
            <person name="Schwalie P.C."/>
            <person name="Tang Y.A."/>
            <person name="Ward M.C."/>
            <person name="Xue Y."/>
            <person name="Yngvadottir B."/>
            <person name="Alkan C."/>
            <person name="Andersen L.N."/>
            <person name="Ayub Q."/>
            <person name="Ball E.V."/>
            <person name="Beal K."/>
            <person name="Bradley B.J."/>
            <person name="Chen Y."/>
            <person name="Clee C.M."/>
            <person name="Fitzgerald S."/>
            <person name="Graves T.A."/>
            <person name="Gu Y."/>
            <person name="Heath P."/>
            <person name="Heger A."/>
            <person name="Karakoc E."/>
            <person name="Kolb-Kokocinski A."/>
            <person name="Laird G.K."/>
            <person name="Lunter G."/>
            <person name="Meader S."/>
            <person name="Mort M."/>
            <person name="Mullikin J.C."/>
            <person name="Munch K."/>
            <person name="O'Connor T.D."/>
            <person name="Phillips A.D."/>
            <person name="Prado-Martinez J."/>
            <person name="Rogers A.S."/>
            <person name="Sajjadian S."/>
            <person name="Schmidt D."/>
            <person name="Shaw K."/>
            <person name="Simpson J.T."/>
            <person name="Stenson P.D."/>
            <person name="Turner D.J."/>
            <person name="Vigilant L."/>
            <person name="Vilella A.J."/>
            <person name="Whitener W."/>
            <person name="Zhu B."/>
            <person name="Cooper D.N."/>
            <person name="de Jong P."/>
            <person name="Dermitzakis E.T."/>
            <person name="Eichler E.E."/>
            <person name="Flicek P."/>
            <person name="Goldman N."/>
            <person name="Mundy N.I."/>
            <person name="Ning Z."/>
            <person name="Odom D.T."/>
            <person name="Ponting C.P."/>
            <person name="Quail M.A."/>
            <person name="Ryder O.A."/>
            <person name="Searle S.M."/>
            <person name="Warren W.C."/>
            <person name="Wilson R.K."/>
            <person name="Schierup M.H."/>
            <person name="Rogers J."/>
            <person name="Tyler-Smith C."/>
            <person name="Durbin R."/>
        </authorList>
    </citation>
    <scope>NUCLEOTIDE SEQUENCE [LARGE SCALE GENOMIC DNA]</scope>
</reference>
<evidence type="ECO:0000256" key="4">
    <source>
        <dbReference type="ARBA" id="ARBA00022771"/>
    </source>
</evidence>
<evidence type="ECO:0000256" key="2">
    <source>
        <dbReference type="ARBA" id="ARBA00022723"/>
    </source>
</evidence>
<sequence length="266" mass="30498">IIPGLRQYPTLDQISFLPHIAYTYPTGATTFADTQRRRKYLAQDYMSGLDVMTDSNCCLSRKKIRKTESGMYACDSCDKKFQKSSSLLPHQCQICKKAFKHKHHLNEHSRLHSGEKPYQCDKCGKRFSHSGSHRNHRYSYCKRETEEREAAESKAREKGHLEPTLLMNRAYLQSIIPPGYSDSEERKSTPRDGESEDGYGKLGRQDGDEKFEAEEEESENKSMDTDPETIRDKEETGDHSMGDSSEDGKMETKSDHEEDNMEGGMD</sequence>
<organism evidence="11 12">
    <name type="scientific">Gorilla gorilla gorilla</name>
    <name type="common">Western lowland gorilla</name>
    <dbReference type="NCBI Taxonomy" id="9595"/>
    <lineage>
        <taxon>Eukaryota</taxon>
        <taxon>Metazoa</taxon>
        <taxon>Chordata</taxon>
        <taxon>Craniata</taxon>
        <taxon>Vertebrata</taxon>
        <taxon>Euteleostomi</taxon>
        <taxon>Mammalia</taxon>
        <taxon>Eutheria</taxon>
        <taxon>Euarchontoglires</taxon>
        <taxon>Primates</taxon>
        <taxon>Haplorrhini</taxon>
        <taxon>Catarrhini</taxon>
        <taxon>Hominidae</taxon>
        <taxon>Gorilla</taxon>
    </lineage>
</organism>
<dbReference type="GO" id="GO:0005634">
    <property type="term" value="C:nucleus"/>
    <property type="evidence" value="ECO:0007669"/>
    <property type="project" value="UniProtKB-SubCell"/>
</dbReference>
<evidence type="ECO:0000256" key="3">
    <source>
        <dbReference type="ARBA" id="ARBA00022737"/>
    </source>
</evidence>
<feature type="compositionally biased region" description="Basic and acidic residues" evidence="9">
    <location>
        <begin position="219"/>
        <end position="256"/>
    </location>
</feature>
<reference evidence="11" key="3">
    <citation type="submission" date="2025-08" db="UniProtKB">
        <authorList>
            <consortium name="Ensembl"/>
        </authorList>
    </citation>
    <scope>IDENTIFICATION</scope>
</reference>
<dbReference type="Pfam" id="PF00096">
    <property type="entry name" value="zf-C2H2"/>
    <property type="match status" value="1"/>
</dbReference>
<dbReference type="OMA" id="YGAQDYM"/>
<dbReference type="Proteomes" id="UP000001519">
    <property type="component" value="Chromosome 4"/>
</dbReference>
<feature type="domain" description="C2H2-type" evidence="10">
    <location>
        <begin position="118"/>
        <end position="149"/>
    </location>
</feature>
<reference evidence="11" key="4">
    <citation type="submission" date="2025-09" db="UniProtKB">
        <authorList>
            <consortium name="Ensembl"/>
        </authorList>
    </citation>
    <scope>IDENTIFICATION</scope>
</reference>
<reference evidence="12" key="1">
    <citation type="submission" date="2011-05" db="EMBL/GenBank/DDBJ databases">
        <title>Insights into the evolution of the great apes provided by the gorilla genome.</title>
        <authorList>
            <person name="Scally A."/>
        </authorList>
    </citation>
    <scope>NUCLEOTIDE SEQUENCE [LARGE SCALE GENOMIC DNA]</scope>
</reference>
<dbReference type="PANTHER" id="PTHR24391">
    <property type="entry name" value="HISTONE H4 TRANSCRIPTION FACTOR-RELATED"/>
    <property type="match status" value="1"/>
</dbReference>
<dbReference type="GO" id="GO:0003700">
    <property type="term" value="F:DNA-binding transcription factor activity"/>
    <property type="evidence" value="ECO:0007669"/>
    <property type="project" value="UniProtKB-ARBA"/>
</dbReference>
<dbReference type="PANTHER" id="PTHR24391:SF11">
    <property type="entry name" value="ZINC FINGER E-BOX-BINDING HOMEOBOX 2"/>
    <property type="match status" value="1"/>
</dbReference>
<feature type="region of interest" description="Disordered" evidence="9">
    <location>
        <begin position="177"/>
        <end position="266"/>
    </location>
</feature>
<dbReference type="STRING" id="9593.ENSGGOP00000039429"/>
<evidence type="ECO:0000256" key="5">
    <source>
        <dbReference type="ARBA" id="ARBA00022833"/>
    </source>
</evidence>
<keyword evidence="7" id="KW-0539">Nucleus</keyword>
<dbReference type="GO" id="GO:0045892">
    <property type="term" value="P:negative regulation of DNA-templated transcription"/>
    <property type="evidence" value="ECO:0007669"/>
    <property type="project" value="UniProtKB-ARBA"/>
</dbReference>
<evidence type="ECO:0000256" key="6">
    <source>
        <dbReference type="ARBA" id="ARBA00023125"/>
    </source>
</evidence>
<name>A0A2I2YWV0_GORGO</name>
<proteinExistence type="predicted"/>
<dbReference type="SUPFAM" id="SSF57667">
    <property type="entry name" value="beta-beta-alpha zinc fingers"/>
    <property type="match status" value="1"/>
</dbReference>
<keyword evidence="3" id="KW-0677">Repeat</keyword>
<keyword evidence="2" id="KW-0479">Metal-binding</keyword>
<dbReference type="FunFam" id="3.30.160.60:FF:000065">
    <property type="entry name" value="B-cell CLL/lymphoma 6, member B"/>
    <property type="match status" value="1"/>
</dbReference>
<evidence type="ECO:0000259" key="10">
    <source>
        <dbReference type="PROSITE" id="PS50157"/>
    </source>
</evidence>
<keyword evidence="5" id="KW-0862">Zinc</keyword>
<dbReference type="InterPro" id="IPR051574">
    <property type="entry name" value="ZnF_E-box_Homeobox"/>
</dbReference>
<comment type="subcellular location">
    <subcellularLocation>
        <location evidence="1">Nucleus</location>
    </subcellularLocation>
</comment>
<evidence type="ECO:0000256" key="7">
    <source>
        <dbReference type="ARBA" id="ARBA00023242"/>
    </source>
</evidence>
<dbReference type="Ensembl" id="ENSGGOT00000055257.1">
    <property type="protein sequence ID" value="ENSGGOP00000039429.1"/>
    <property type="gene ID" value="ENSGGOG00000039877.1"/>
</dbReference>
<dbReference type="InterPro" id="IPR013087">
    <property type="entry name" value="Znf_C2H2_type"/>
</dbReference>
<protein>
    <recommendedName>
        <fullName evidence="10">C2H2-type domain-containing protein</fullName>
    </recommendedName>
</protein>
<dbReference type="PROSITE" id="PS00028">
    <property type="entry name" value="ZINC_FINGER_C2H2_1"/>
    <property type="match status" value="1"/>
</dbReference>
<dbReference type="Bgee" id="ENSGGOG00000039877">
    <property type="expression patterns" value="Expressed in testis"/>
</dbReference>
<feature type="domain" description="C2H2-type" evidence="10">
    <location>
        <begin position="72"/>
        <end position="91"/>
    </location>
</feature>
<evidence type="ECO:0000313" key="12">
    <source>
        <dbReference type="Proteomes" id="UP000001519"/>
    </source>
</evidence>
<accession>A0A2I2YWV0</accession>
<feature type="compositionally biased region" description="Basic and acidic residues" evidence="9">
    <location>
        <begin position="183"/>
        <end position="193"/>
    </location>
</feature>
<dbReference type="GO" id="GO:0008270">
    <property type="term" value="F:zinc ion binding"/>
    <property type="evidence" value="ECO:0007669"/>
    <property type="project" value="UniProtKB-KW"/>
</dbReference>
<feature type="domain" description="C2H2-type" evidence="10">
    <location>
        <begin position="90"/>
        <end position="117"/>
    </location>
</feature>
<dbReference type="AlphaFoldDB" id="A0A2I2YWV0"/>
<dbReference type="PROSITE" id="PS50157">
    <property type="entry name" value="ZINC_FINGER_C2H2_2"/>
    <property type="match status" value="3"/>
</dbReference>
<dbReference type="EMBL" id="CABD030027305">
    <property type="status" value="NOT_ANNOTATED_CDS"/>
    <property type="molecule type" value="Genomic_DNA"/>
</dbReference>
<evidence type="ECO:0000256" key="1">
    <source>
        <dbReference type="ARBA" id="ARBA00004123"/>
    </source>
</evidence>
<dbReference type="GO" id="GO:0003677">
    <property type="term" value="F:DNA binding"/>
    <property type="evidence" value="ECO:0007669"/>
    <property type="project" value="UniProtKB-KW"/>
</dbReference>